<keyword evidence="3" id="KW-1185">Reference proteome</keyword>
<dbReference type="Pfam" id="PF13405">
    <property type="entry name" value="EF-hand_6"/>
    <property type="match status" value="1"/>
</dbReference>
<sequence>MAKFLTQDQINEFKECFSLYDRQRKGKIGAQELITVMRCLRSNPTPSEVQRHLLSHSIDGFGELDFSTFLSVMHRQLQQEAPEEEILEALRMADKEQKGFIMASELRAKLTGLGEKLSDREVDELLKEAGVGADGRVYCEQFAKAVTHTSAKR</sequence>
<evidence type="ECO:0000259" key="1">
    <source>
        <dbReference type="PROSITE" id="PS50222"/>
    </source>
</evidence>
<dbReference type="Proteomes" id="UP001178508">
    <property type="component" value="Chromosome 5"/>
</dbReference>
<protein>
    <submittedName>
        <fullName evidence="2">Calmodulin-like protein 4</fullName>
    </submittedName>
</protein>
<accession>A0AAV1F5F8</accession>
<dbReference type="EMBL" id="OY660868">
    <property type="protein sequence ID" value="CAJ1055847.1"/>
    <property type="molecule type" value="Genomic_DNA"/>
</dbReference>
<dbReference type="PANTHER" id="PTHR23048:SF45">
    <property type="entry name" value="CALMODULIN LIKE 4"/>
    <property type="match status" value="1"/>
</dbReference>
<evidence type="ECO:0000313" key="2">
    <source>
        <dbReference type="EMBL" id="CAJ1055847.1"/>
    </source>
</evidence>
<reference evidence="2" key="1">
    <citation type="submission" date="2023-08" db="EMBL/GenBank/DDBJ databases">
        <authorList>
            <person name="Alioto T."/>
            <person name="Alioto T."/>
            <person name="Gomez Garrido J."/>
        </authorList>
    </citation>
    <scope>NUCLEOTIDE SEQUENCE</scope>
</reference>
<name>A0AAV1F5F8_XYRNO</name>
<gene>
    <name evidence="2" type="ORF">XNOV1_A001950</name>
</gene>
<dbReference type="InterPro" id="IPR050230">
    <property type="entry name" value="CALM/Myosin/TropC-like"/>
</dbReference>
<dbReference type="CDD" id="cd00051">
    <property type="entry name" value="EFh"/>
    <property type="match status" value="1"/>
</dbReference>
<organism evidence="2 3">
    <name type="scientific">Xyrichtys novacula</name>
    <name type="common">Pearly razorfish</name>
    <name type="synonym">Hemipteronotus novacula</name>
    <dbReference type="NCBI Taxonomy" id="13765"/>
    <lineage>
        <taxon>Eukaryota</taxon>
        <taxon>Metazoa</taxon>
        <taxon>Chordata</taxon>
        <taxon>Craniata</taxon>
        <taxon>Vertebrata</taxon>
        <taxon>Euteleostomi</taxon>
        <taxon>Actinopterygii</taxon>
        <taxon>Neopterygii</taxon>
        <taxon>Teleostei</taxon>
        <taxon>Neoteleostei</taxon>
        <taxon>Acanthomorphata</taxon>
        <taxon>Eupercaria</taxon>
        <taxon>Labriformes</taxon>
        <taxon>Labridae</taxon>
        <taxon>Xyrichtys</taxon>
    </lineage>
</organism>
<evidence type="ECO:0000313" key="3">
    <source>
        <dbReference type="Proteomes" id="UP001178508"/>
    </source>
</evidence>
<feature type="domain" description="EF-hand" evidence="1">
    <location>
        <begin position="81"/>
        <end position="116"/>
    </location>
</feature>
<dbReference type="GO" id="GO:0016460">
    <property type="term" value="C:myosin II complex"/>
    <property type="evidence" value="ECO:0007669"/>
    <property type="project" value="TreeGrafter"/>
</dbReference>
<dbReference type="InterPro" id="IPR011992">
    <property type="entry name" value="EF-hand-dom_pair"/>
</dbReference>
<dbReference type="SUPFAM" id="SSF47473">
    <property type="entry name" value="EF-hand"/>
    <property type="match status" value="1"/>
</dbReference>
<dbReference type="AlphaFoldDB" id="A0AAV1F5F8"/>
<dbReference type="Gene3D" id="1.10.238.10">
    <property type="entry name" value="EF-hand"/>
    <property type="match status" value="1"/>
</dbReference>
<dbReference type="PANTHER" id="PTHR23048">
    <property type="entry name" value="MYOSIN LIGHT CHAIN 1, 3"/>
    <property type="match status" value="1"/>
</dbReference>
<dbReference type="PROSITE" id="PS50222">
    <property type="entry name" value="EF_HAND_2"/>
    <property type="match status" value="2"/>
</dbReference>
<dbReference type="Pfam" id="PF13499">
    <property type="entry name" value="EF-hand_7"/>
    <property type="match status" value="1"/>
</dbReference>
<feature type="domain" description="EF-hand" evidence="1">
    <location>
        <begin position="8"/>
        <end position="43"/>
    </location>
</feature>
<dbReference type="InterPro" id="IPR002048">
    <property type="entry name" value="EF_hand_dom"/>
</dbReference>
<dbReference type="GO" id="GO:0005509">
    <property type="term" value="F:calcium ion binding"/>
    <property type="evidence" value="ECO:0007669"/>
    <property type="project" value="InterPro"/>
</dbReference>
<dbReference type="FunFam" id="1.10.238.10:FF:000001">
    <property type="entry name" value="Calmodulin 1"/>
    <property type="match status" value="1"/>
</dbReference>
<proteinExistence type="predicted"/>
<dbReference type="SMART" id="SM00054">
    <property type="entry name" value="EFh"/>
    <property type="match status" value="3"/>
</dbReference>